<evidence type="ECO:0000256" key="2">
    <source>
        <dbReference type="ARBA" id="ARBA00022478"/>
    </source>
</evidence>
<evidence type="ECO:0000313" key="13">
    <source>
        <dbReference type="EMBL" id="RHZ92415.1"/>
    </source>
</evidence>
<evidence type="ECO:0000259" key="11">
    <source>
        <dbReference type="Pfam" id="PF04552"/>
    </source>
</evidence>
<keyword evidence="7 9" id="KW-0238">DNA-binding</keyword>
<dbReference type="PIRSF" id="PIRSF000774">
    <property type="entry name" value="RpoN"/>
    <property type="match status" value="1"/>
</dbReference>
<evidence type="ECO:0000256" key="1">
    <source>
        <dbReference type="ARBA" id="ARBA00008798"/>
    </source>
</evidence>
<proteinExistence type="inferred from homology"/>
<keyword evidence="4 9" id="KW-0548">Nucleotidyltransferase</keyword>
<dbReference type="GO" id="GO:0000428">
    <property type="term" value="C:DNA-directed RNA polymerase complex"/>
    <property type="evidence" value="ECO:0007669"/>
    <property type="project" value="UniProtKB-KW"/>
</dbReference>
<evidence type="ECO:0000256" key="10">
    <source>
        <dbReference type="SAM" id="MobiDB-lite"/>
    </source>
</evidence>
<gene>
    <name evidence="13" type="ORF">D1114_17490</name>
</gene>
<comment type="caution">
    <text evidence="13">The sequence shown here is derived from an EMBL/GenBank/DDBJ whole genome shotgun (WGS) entry which is preliminary data.</text>
</comment>
<dbReference type="Pfam" id="PF04963">
    <property type="entry name" value="Sigma54_CBD"/>
    <property type="match status" value="1"/>
</dbReference>
<dbReference type="PRINTS" id="PR00045">
    <property type="entry name" value="SIGMA54FCT"/>
</dbReference>
<dbReference type="GO" id="GO:0016779">
    <property type="term" value="F:nucleotidyltransferase activity"/>
    <property type="evidence" value="ECO:0007669"/>
    <property type="project" value="UniProtKB-KW"/>
</dbReference>
<protein>
    <recommendedName>
        <fullName evidence="9">RNA polymerase sigma-54 factor</fullName>
    </recommendedName>
</protein>
<dbReference type="EMBL" id="QWGP01000024">
    <property type="protein sequence ID" value="RHZ92415.1"/>
    <property type="molecule type" value="Genomic_DNA"/>
</dbReference>
<dbReference type="InterPro" id="IPR000394">
    <property type="entry name" value="RNA_pol_sigma_54"/>
</dbReference>
<dbReference type="PANTHER" id="PTHR32248">
    <property type="entry name" value="RNA POLYMERASE SIGMA-54 FACTOR"/>
    <property type="match status" value="1"/>
</dbReference>
<organism evidence="13 14">
    <name type="scientific">Cereibacter sphaeroides</name>
    <name type="common">Rhodobacter sphaeroides</name>
    <dbReference type="NCBI Taxonomy" id="1063"/>
    <lineage>
        <taxon>Bacteria</taxon>
        <taxon>Pseudomonadati</taxon>
        <taxon>Pseudomonadota</taxon>
        <taxon>Alphaproteobacteria</taxon>
        <taxon>Rhodobacterales</taxon>
        <taxon>Paracoccaceae</taxon>
        <taxon>Cereibacter</taxon>
    </lineage>
</organism>
<reference evidence="13 14" key="1">
    <citation type="submission" date="2018-08" db="EMBL/GenBank/DDBJ databases">
        <title>Draft genome sequence of Rhodobacter sphaeroides FY.</title>
        <authorList>
            <person name="Rayyan A."/>
            <person name="Meyer T.E."/>
            <person name="Kyndt J.A."/>
        </authorList>
    </citation>
    <scope>NUCLEOTIDE SEQUENCE [LARGE SCALE GENOMIC DNA]</scope>
    <source>
        <strain evidence="13 14">FY</strain>
    </source>
</reference>
<comment type="function">
    <text evidence="9">Sigma factors are initiation factors that promote the attachment of RNA polymerase to specific initiation sites and are then released.</text>
</comment>
<evidence type="ECO:0000256" key="7">
    <source>
        <dbReference type="ARBA" id="ARBA00023125"/>
    </source>
</evidence>
<dbReference type="Pfam" id="PF04552">
    <property type="entry name" value="Sigma54_DBD"/>
    <property type="match status" value="1"/>
</dbReference>
<evidence type="ECO:0000256" key="5">
    <source>
        <dbReference type="ARBA" id="ARBA00023015"/>
    </source>
</evidence>
<keyword evidence="8 9" id="KW-0804">Transcription</keyword>
<dbReference type="AlphaFoldDB" id="A0AAX1UI12"/>
<evidence type="ECO:0000313" key="14">
    <source>
        <dbReference type="Proteomes" id="UP000266305"/>
    </source>
</evidence>
<name>A0AAX1UI12_CERSP</name>
<evidence type="ECO:0000256" key="8">
    <source>
        <dbReference type="ARBA" id="ARBA00023163"/>
    </source>
</evidence>
<evidence type="ECO:0000256" key="6">
    <source>
        <dbReference type="ARBA" id="ARBA00023082"/>
    </source>
</evidence>
<dbReference type="GO" id="GO:0001216">
    <property type="term" value="F:DNA-binding transcription activator activity"/>
    <property type="evidence" value="ECO:0007669"/>
    <property type="project" value="InterPro"/>
</dbReference>
<dbReference type="InterPro" id="IPR007046">
    <property type="entry name" value="RNA_pol_sigma_54_core-bd"/>
</dbReference>
<dbReference type="PANTHER" id="PTHR32248:SF4">
    <property type="entry name" value="RNA POLYMERASE SIGMA-54 FACTOR"/>
    <property type="match status" value="1"/>
</dbReference>
<evidence type="ECO:0000256" key="9">
    <source>
        <dbReference type="PIRNR" id="PIRNR000774"/>
    </source>
</evidence>
<feature type="domain" description="RNA polymerase sigma factor 54 DNA-binding" evidence="11">
    <location>
        <begin position="248"/>
        <end position="402"/>
    </location>
</feature>
<keyword evidence="2 9" id="KW-0240">DNA-directed RNA polymerase</keyword>
<dbReference type="PROSITE" id="PS50044">
    <property type="entry name" value="SIGMA54_3"/>
    <property type="match status" value="1"/>
</dbReference>
<dbReference type="InterPro" id="IPR038709">
    <property type="entry name" value="RpoN_core-bd_sf"/>
</dbReference>
<dbReference type="GO" id="GO:0006352">
    <property type="term" value="P:DNA-templated transcription initiation"/>
    <property type="evidence" value="ECO:0007669"/>
    <property type="project" value="InterPro"/>
</dbReference>
<dbReference type="InterPro" id="IPR007634">
    <property type="entry name" value="RNA_pol_sigma_54_DNA-bd"/>
</dbReference>
<dbReference type="Gene3D" id="1.10.10.60">
    <property type="entry name" value="Homeodomain-like"/>
    <property type="match status" value="1"/>
</dbReference>
<dbReference type="GO" id="GO:0016987">
    <property type="term" value="F:sigma factor activity"/>
    <property type="evidence" value="ECO:0007669"/>
    <property type="project" value="UniProtKB-KW"/>
</dbReference>
<dbReference type="GO" id="GO:0003677">
    <property type="term" value="F:DNA binding"/>
    <property type="evidence" value="ECO:0007669"/>
    <property type="project" value="UniProtKB-KW"/>
</dbReference>
<sequence length="424" mass="45256">MVSMQLRLGQRLAQRAVLVQRAEILEATGADWAERIAAEAQRNPFLRVRQPATAAPISESAALPPDLHAWLGSQIRMAMADPEDRALAFRLLEALEPSGWLGQPLSRLAPGAEEQAARVLHRLQQMEPAGIFARDLRECLMLQARDRGQLDPAMAAVLDRLDCLASDGPAAVARAAGLEEQTVLRCLELIRRMDPKPGAAFAAEDAPLREPDLIARRTASGWSVELNRSLLPEVRVAPLPDGSPADVRQMHQEALSLAKATGLRGRTLLAVGALVVERQRAFLDEGPAALVALRIGEAADALALHPSTISRTVTGLLMATPRGLVAVRDLFCARLAEGTGALSAPALQALIRETIAAESAQAPLEDGDIVEALARRGIHVARRTVAKHRTLAGLPPAAVRRRAAPSGSTAVVHGWQPVPLGGRS</sequence>
<feature type="domain" description="RNA polymerase sigma factor 54 core-binding" evidence="12">
    <location>
        <begin position="60"/>
        <end position="237"/>
    </location>
</feature>
<keyword evidence="6 9" id="KW-0731">Sigma factor</keyword>
<keyword evidence="3 9" id="KW-0808">Transferase</keyword>
<dbReference type="Proteomes" id="UP000266305">
    <property type="component" value="Unassembled WGS sequence"/>
</dbReference>
<accession>A0AAX1UI12</accession>
<comment type="similarity">
    <text evidence="1 9">Belongs to the sigma-54 factor family.</text>
</comment>
<keyword evidence="5 9" id="KW-0805">Transcription regulation</keyword>
<evidence type="ECO:0000256" key="3">
    <source>
        <dbReference type="ARBA" id="ARBA00022679"/>
    </source>
</evidence>
<evidence type="ECO:0000259" key="12">
    <source>
        <dbReference type="Pfam" id="PF04963"/>
    </source>
</evidence>
<feature type="region of interest" description="Disordered" evidence="10">
    <location>
        <begin position="402"/>
        <end position="424"/>
    </location>
</feature>
<dbReference type="Gene3D" id="1.10.10.1330">
    <property type="entry name" value="RNA polymerase sigma-54 factor, core-binding domain"/>
    <property type="match status" value="1"/>
</dbReference>
<evidence type="ECO:0000256" key="4">
    <source>
        <dbReference type="ARBA" id="ARBA00022695"/>
    </source>
</evidence>